<dbReference type="PRINTS" id="PR01792">
    <property type="entry name" value="VDCCGAMMA"/>
</dbReference>
<dbReference type="Proteomes" id="UP000694395">
    <property type="component" value="Chromosome 13"/>
</dbReference>
<dbReference type="PANTHER" id="PTHR20516">
    <property type="entry name" value="TRANSMEMBRANE PROTEIN 114/235 FAMILY MEMBER"/>
    <property type="match status" value="1"/>
</dbReference>
<dbReference type="AlphaFoldDB" id="A0A8C7SUW2"/>
<dbReference type="Proteomes" id="UP000694395">
    <property type="component" value="Chromosome 12"/>
</dbReference>
<keyword evidence="5 6" id="KW-0472">Membrane</keyword>
<dbReference type="Gene3D" id="1.20.140.150">
    <property type="match status" value="1"/>
</dbReference>
<reference evidence="7" key="2">
    <citation type="submission" date="2025-05" db="UniProtKB">
        <authorList>
            <consortium name="Ensembl"/>
        </authorList>
    </citation>
    <scope>IDENTIFICATION</scope>
</reference>
<keyword evidence="4 6" id="KW-1133">Transmembrane helix</keyword>
<name>A0A8C7SUW2_ONCMY</name>
<dbReference type="Ensembl" id="ENSOMYT00000076145.2">
    <property type="protein sequence ID" value="ENSOMYP00000069922.2"/>
    <property type="gene ID" value="ENSOMYG00000032399.2"/>
</dbReference>
<keyword evidence="3 6" id="KW-0812">Transmembrane</keyword>
<organism evidence="7 8">
    <name type="scientific">Oncorhynchus mykiss</name>
    <name type="common">Rainbow trout</name>
    <name type="synonym">Salmo gairdneri</name>
    <dbReference type="NCBI Taxonomy" id="8022"/>
    <lineage>
        <taxon>Eukaryota</taxon>
        <taxon>Metazoa</taxon>
        <taxon>Chordata</taxon>
        <taxon>Craniata</taxon>
        <taxon>Vertebrata</taxon>
        <taxon>Euteleostomi</taxon>
        <taxon>Actinopterygii</taxon>
        <taxon>Neopterygii</taxon>
        <taxon>Teleostei</taxon>
        <taxon>Protacanthopterygii</taxon>
        <taxon>Salmoniformes</taxon>
        <taxon>Salmonidae</taxon>
        <taxon>Salmoninae</taxon>
        <taxon>Oncorhynchus</taxon>
    </lineage>
</organism>
<evidence type="ECO:0000256" key="2">
    <source>
        <dbReference type="ARBA" id="ARBA00007111"/>
    </source>
</evidence>
<dbReference type="InterPro" id="IPR008368">
    <property type="entry name" value="VDCC_gsu"/>
</dbReference>
<dbReference type="Ensembl" id="ENSOMYT00000138880.1">
    <property type="protein sequence ID" value="ENSOMYP00000142506.1"/>
    <property type="gene ID" value="ENSOMYG00000059408.1"/>
</dbReference>
<comment type="subcellular location">
    <subcellularLocation>
        <location evidence="1 6">Membrane</location>
        <topology evidence="1 6">Multi-pass membrane protein</topology>
    </subcellularLocation>
</comment>
<evidence type="ECO:0000256" key="1">
    <source>
        <dbReference type="ARBA" id="ARBA00004141"/>
    </source>
</evidence>
<protein>
    <recommendedName>
        <fullName evidence="9">Transmembrane protein 235</fullName>
    </recommendedName>
</protein>
<evidence type="ECO:0000256" key="6">
    <source>
        <dbReference type="RuleBase" id="RU363085"/>
    </source>
</evidence>
<feature type="transmembrane region" description="Helical" evidence="6">
    <location>
        <begin position="131"/>
        <end position="149"/>
    </location>
</feature>
<evidence type="ECO:0000313" key="8">
    <source>
        <dbReference type="Proteomes" id="UP000694395"/>
    </source>
</evidence>
<keyword evidence="6" id="KW-0406">Ion transport</keyword>
<dbReference type="GO" id="GO:0005262">
    <property type="term" value="F:calcium channel activity"/>
    <property type="evidence" value="ECO:0007669"/>
    <property type="project" value="UniProtKB-KW"/>
</dbReference>
<comment type="similarity">
    <text evidence="2 6">Belongs to the PMP-22/EMP/MP20 family. CACNG subfamily.</text>
</comment>
<evidence type="ECO:0008006" key="9">
    <source>
        <dbReference type="Google" id="ProtNLM"/>
    </source>
</evidence>
<evidence type="ECO:0000256" key="3">
    <source>
        <dbReference type="ARBA" id="ARBA00022692"/>
    </source>
</evidence>
<dbReference type="GeneTree" id="ENSGT00390000011615"/>
<feature type="transmembrane region" description="Helical" evidence="6">
    <location>
        <begin position="12"/>
        <end position="37"/>
    </location>
</feature>
<sequence length="212" mass="22861">AFLHLGCPYGMVVITAGFSGLLSFSLLAVAIGSDYWYIIDVNKANQSDLEDLSSHSGLWRIREGMSTYFFFNVFLQLTVTLLCILGLPADSHKVIVTLLPLSLLLVVLGGICGLVSSLARNPSLLAGSASYFLFCSLFTLSGLSVYVSYCQRARELLEPEILASVHVSYGWSLGMACLSFSLEVTAGLLLMLAARKAHLMGRDHGVTIIAMA</sequence>
<dbReference type="PANTHER" id="PTHR20516:SF1">
    <property type="entry name" value="TRANSMEMBRANE PROTEIN 235"/>
    <property type="match status" value="1"/>
</dbReference>
<keyword evidence="6" id="KW-0407">Ion channel</keyword>
<reference evidence="7 8" key="1">
    <citation type="submission" date="2020-07" db="EMBL/GenBank/DDBJ databases">
        <title>A long reads based de novo assembly of the rainbow trout Arlee double haploid line genome.</title>
        <authorList>
            <person name="Gao G."/>
            <person name="Palti Y."/>
        </authorList>
    </citation>
    <scope>NUCLEOTIDE SEQUENCE [LARGE SCALE GENOMIC DNA]</scope>
</reference>
<keyword evidence="6" id="KW-0813">Transport</keyword>
<keyword evidence="6" id="KW-0106">Calcium</keyword>
<accession>A0A8C7SUW2</accession>
<keyword evidence="6" id="KW-0107">Calcium channel</keyword>
<dbReference type="GO" id="GO:0034702">
    <property type="term" value="C:monoatomic ion channel complex"/>
    <property type="evidence" value="ECO:0007669"/>
    <property type="project" value="UniProtKB-KW"/>
</dbReference>
<dbReference type="InterPro" id="IPR004031">
    <property type="entry name" value="PMP22/EMP/MP20/Claudin"/>
</dbReference>
<evidence type="ECO:0000313" key="7">
    <source>
        <dbReference type="Ensembl" id="ENSOMYP00000069922.2"/>
    </source>
</evidence>
<evidence type="ECO:0000256" key="4">
    <source>
        <dbReference type="ARBA" id="ARBA00022989"/>
    </source>
</evidence>
<dbReference type="GO" id="GO:0016324">
    <property type="term" value="C:apical plasma membrane"/>
    <property type="evidence" value="ECO:0007669"/>
    <property type="project" value="TreeGrafter"/>
</dbReference>
<keyword evidence="6" id="KW-0851">Voltage-gated channel</keyword>
<evidence type="ECO:0000256" key="5">
    <source>
        <dbReference type="ARBA" id="ARBA00023136"/>
    </source>
</evidence>
<feature type="transmembrane region" description="Helical" evidence="6">
    <location>
        <begin position="68"/>
        <end position="89"/>
    </location>
</feature>
<feature type="transmembrane region" description="Helical" evidence="6">
    <location>
        <begin position="95"/>
        <end position="119"/>
    </location>
</feature>
<keyword evidence="8" id="KW-1185">Reference proteome</keyword>
<dbReference type="InterPro" id="IPR039951">
    <property type="entry name" value="TMEM114/TMEM235"/>
</dbReference>
<keyword evidence="6" id="KW-0109">Calcium transport</keyword>
<dbReference type="Pfam" id="PF13903">
    <property type="entry name" value="Claudin_2"/>
    <property type="match status" value="1"/>
</dbReference>
<feature type="transmembrane region" description="Helical" evidence="6">
    <location>
        <begin position="169"/>
        <end position="192"/>
    </location>
</feature>
<proteinExistence type="inferred from homology"/>